<dbReference type="Pfam" id="PF12802">
    <property type="entry name" value="MarR_2"/>
    <property type="match status" value="1"/>
</dbReference>
<dbReference type="EMBL" id="CABVJF010000017">
    <property type="protein sequence ID" value="VVQ15245.1"/>
    <property type="molecule type" value="Genomic_DNA"/>
</dbReference>
<keyword evidence="1" id="KW-0805">Transcription regulation</keyword>
<dbReference type="PRINTS" id="PR00598">
    <property type="entry name" value="HTHMARR"/>
</dbReference>
<dbReference type="GO" id="GO:0003677">
    <property type="term" value="F:DNA binding"/>
    <property type="evidence" value="ECO:0007669"/>
    <property type="project" value="UniProtKB-KW"/>
</dbReference>
<accession>A0A5E7UXF8</accession>
<protein>
    <submittedName>
        <fullName evidence="6">Transcriptional regulator SlyA</fullName>
    </submittedName>
</protein>
<reference evidence="6 7" key="1">
    <citation type="submission" date="2019-09" db="EMBL/GenBank/DDBJ databases">
        <authorList>
            <person name="Chandra G."/>
            <person name="Truman W A."/>
        </authorList>
    </citation>
    <scope>NUCLEOTIDE SEQUENCE [LARGE SCALE GENOMIC DNA]</scope>
    <source>
        <strain evidence="6">PS928</strain>
    </source>
</reference>
<dbReference type="PANTHER" id="PTHR42756">
    <property type="entry name" value="TRANSCRIPTIONAL REGULATOR, MARR"/>
    <property type="match status" value="1"/>
</dbReference>
<dbReference type="Proteomes" id="UP000381378">
    <property type="component" value="Unassembled WGS sequence"/>
</dbReference>
<feature type="region of interest" description="Disordered" evidence="4">
    <location>
        <begin position="1"/>
        <end position="26"/>
    </location>
</feature>
<feature type="domain" description="HTH marR-type" evidence="5">
    <location>
        <begin position="33"/>
        <end position="165"/>
    </location>
</feature>
<proteinExistence type="predicted"/>
<dbReference type="SMART" id="SM00347">
    <property type="entry name" value="HTH_MARR"/>
    <property type="match status" value="1"/>
</dbReference>
<evidence type="ECO:0000256" key="4">
    <source>
        <dbReference type="SAM" id="MobiDB-lite"/>
    </source>
</evidence>
<dbReference type="Gene3D" id="1.10.10.10">
    <property type="entry name" value="Winged helix-like DNA-binding domain superfamily/Winged helix DNA-binding domain"/>
    <property type="match status" value="1"/>
</dbReference>
<name>A0A5E7UXF8_PSEFL</name>
<dbReference type="InterPro" id="IPR000835">
    <property type="entry name" value="HTH_MarR-typ"/>
</dbReference>
<evidence type="ECO:0000313" key="7">
    <source>
        <dbReference type="Proteomes" id="UP000381378"/>
    </source>
</evidence>
<keyword evidence="3" id="KW-0804">Transcription</keyword>
<evidence type="ECO:0000256" key="2">
    <source>
        <dbReference type="ARBA" id="ARBA00023125"/>
    </source>
</evidence>
<dbReference type="OrthoDB" id="32523at2"/>
<dbReference type="InterPro" id="IPR036390">
    <property type="entry name" value="WH_DNA-bd_sf"/>
</dbReference>
<gene>
    <name evidence="6" type="primary">slyA_3</name>
    <name evidence="6" type="ORF">PS928_04237</name>
</gene>
<dbReference type="GO" id="GO:0003700">
    <property type="term" value="F:DNA-binding transcription factor activity"/>
    <property type="evidence" value="ECO:0007669"/>
    <property type="project" value="InterPro"/>
</dbReference>
<dbReference type="AlphaFoldDB" id="A0A5E7UXF8"/>
<keyword evidence="2" id="KW-0238">DNA-binding</keyword>
<organism evidence="6 7">
    <name type="scientific">Pseudomonas fluorescens</name>
    <dbReference type="NCBI Taxonomy" id="294"/>
    <lineage>
        <taxon>Bacteria</taxon>
        <taxon>Pseudomonadati</taxon>
        <taxon>Pseudomonadota</taxon>
        <taxon>Gammaproteobacteria</taxon>
        <taxon>Pseudomonadales</taxon>
        <taxon>Pseudomonadaceae</taxon>
        <taxon>Pseudomonas</taxon>
    </lineage>
</organism>
<evidence type="ECO:0000256" key="1">
    <source>
        <dbReference type="ARBA" id="ARBA00023015"/>
    </source>
</evidence>
<dbReference type="SUPFAM" id="SSF46785">
    <property type="entry name" value="Winged helix' DNA-binding domain"/>
    <property type="match status" value="1"/>
</dbReference>
<sequence>MIDDESTPSPVRAAKPPRKSTKKAAVSDENNWDQRLGFLMHDVSRLRRMVFDNFMKPLALTRSQWWVLAYLSRHDGMIQSDLASVLELGKASLGGLIDRLEESKFIERRPDAYDRRVKRVYLTSSGVQTVKEMRVLSHEMSEQILEGLDQQQRQQLTDMLTQVKRNLLAIKVDSGADSGADD</sequence>
<dbReference type="InterPro" id="IPR036388">
    <property type="entry name" value="WH-like_DNA-bd_sf"/>
</dbReference>
<dbReference type="PROSITE" id="PS50995">
    <property type="entry name" value="HTH_MARR_2"/>
    <property type="match status" value="1"/>
</dbReference>
<evidence type="ECO:0000259" key="5">
    <source>
        <dbReference type="PROSITE" id="PS50995"/>
    </source>
</evidence>
<evidence type="ECO:0000256" key="3">
    <source>
        <dbReference type="ARBA" id="ARBA00023163"/>
    </source>
</evidence>
<evidence type="ECO:0000313" key="6">
    <source>
        <dbReference type="EMBL" id="VVQ15245.1"/>
    </source>
</evidence>
<dbReference type="PANTHER" id="PTHR42756:SF1">
    <property type="entry name" value="TRANSCRIPTIONAL REPRESSOR OF EMRAB OPERON"/>
    <property type="match status" value="1"/>
</dbReference>